<dbReference type="EMBL" id="BT135823">
    <property type="protein sequence ID" value="AFK35618.1"/>
    <property type="molecule type" value="mRNA"/>
</dbReference>
<name>I3S5S6_LOTJA</name>
<sequence length="87" mass="10312">MFLEMLIWSYFLTMRAVLNEMMSKNPSVRYQCSRRTMAIFQRIHTLACIKILYAVIQTTSLLMEMEKQPQEYKIIFGLMVHTDGIIT</sequence>
<proteinExistence type="evidence at transcript level"/>
<organism evidence="1">
    <name type="scientific">Lotus japonicus</name>
    <name type="common">Lotus corniculatus var. japonicus</name>
    <dbReference type="NCBI Taxonomy" id="34305"/>
    <lineage>
        <taxon>Eukaryota</taxon>
        <taxon>Viridiplantae</taxon>
        <taxon>Streptophyta</taxon>
        <taxon>Embryophyta</taxon>
        <taxon>Tracheophyta</taxon>
        <taxon>Spermatophyta</taxon>
        <taxon>Magnoliopsida</taxon>
        <taxon>eudicotyledons</taxon>
        <taxon>Gunneridae</taxon>
        <taxon>Pentapetalae</taxon>
        <taxon>rosids</taxon>
        <taxon>fabids</taxon>
        <taxon>Fabales</taxon>
        <taxon>Fabaceae</taxon>
        <taxon>Papilionoideae</taxon>
        <taxon>50 kb inversion clade</taxon>
        <taxon>NPAAA clade</taxon>
        <taxon>Hologalegina</taxon>
        <taxon>robinioid clade</taxon>
        <taxon>Loteae</taxon>
        <taxon>Lotus</taxon>
    </lineage>
</organism>
<evidence type="ECO:0000313" key="1">
    <source>
        <dbReference type="EMBL" id="AFK35618.1"/>
    </source>
</evidence>
<reference evidence="1" key="1">
    <citation type="submission" date="2012-05" db="EMBL/GenBank/DDBJ databases">
        <authorList>
            <person name="Krishnakumar V."/>
            <person name="Cheung F."/>
            <person name="Xiao Y."/>
            <person name="Chan A."/>
            <person name="Moskal W.A."/>
            <person name="Town C.D."/>
        </authorList>
    </citation>
    <scope>NUCLEOTIDE SEQUENCE</scope>
</reference>
<dbReference type="AlphaFoldDB" id="I3S5S6"/>
<protein>
    <submittedName>
        <fullName evidence="1">Uncharacterized protein</fullName>
    </submittedName>
</protein>
<accession>I3S5S6</accession>